<sequence>MASFPRRALAAVAGTVAAAATLAACSSTGASTASDSDTPYSPPDANISANLTYAVWDQTQVKAINANLAEFNKKYPNVKVNVDVTPYTNYFTKLQTEASSDSLPDVFWMNGPNFQLYASNGKIEPITGEVKAGAIDPKNYPQSLDQLYTLDGVQYGVPKDFDTIGVWINKALFAQAGVPIPNKDWTWADLHSTATQISQKLASQGVYGITAGMDSGQSTYYNTIFQAGGSVISPDGKKSGYDSPATAKGIQFWTDLVKSKAMPTIKQLTDTTGDQWFVSGKSAMYQGGSWARSEVAAAPVAKDIAVLPVPKGDQQATVIHGLSNVVAASSPNKQAAQALQVFLASKEAQQQQGDLGAVIPAYNGTQDAFAKSMPGVDLQLFLDEVSYAKPLPVSKNTAVWNTLETNLLPDAFDGTKSVDGALKDLASQMNADLAKE</sequence>
<dbReference type="GO" id="GO:0055052">
    <property type="term" value="C:ATP-binding cassette (ABC) transporter complex, substrate-binding subunit-containing"/>
    <property type="evidence" value="ECO:0007669"/>
    <property type="project" value="TreeGrafter"/>
</dbReference>
<name>A0A9Y2MWS3_9PSEU</name>
<dbReference type="EMBL" id="CP127294">
    <property type="protein sequence ID" value="WIX78072.1"/>
    <property type="molecule type" value="Genomic_DNA"/>
</dbReference>
<dbReference type="InterPro" id="IPR006059">
    <property type="entry name" value="SBP"/>
</dbReference>
<dbReference type="SUPFAM" id="SSF53850">
    <property type="entry name" value="Periplasmic binding protein-like II"/>
    <property type="match status" value="1"/>
</dbReference>
<dbReference type="PANTHER" id="PTHR30061">
    <property type="entry name" value="MALTOSE-BINDING PERIPLASMIC PROTEIN"/>
    <property type="match status" value="1"/>
</dbReference>
<evidence type="ECO:0000313" key="5">
    <source>
        <dbReference type="EMBL" id="WIX78072.1"/>
    </source>
</evidence>
<accession>A0A9Y2MWS3</accession>
<dbReference type="GO" id="GO:0042956">
    <property type="term" value="P:maltodextrin transmembrane transport"/>
    <property type="evidence" value="ECO:0007669"/>
    <property type="project" value="TreeGrafter"/>
</dbReference>
<reference evidence="5 6" key="1">
    <citation type="submission" date="2023-06" db="EMBL/GenBank/DDBJ databases">
        <authorList>
            <person name="Oyuntsetseg B."/>
            <person name="Kim S.B."/>
        </authorList>
    </citation>
    <scope>NUCLEOTIDE SEQUENCE [LARGE SCALE GENOMIC DNA]</scope>
    <source>
        <strain evidence="5 6">2-15</strain>
    </source>
</reference>
<evidence type="ECO:0000313" key="6">
    <source>
        <dbReference type="Proteomes" id="UP001236014"/>
    </source>
</evidence>
<dbReference type="Pfam" id="PF01547">
    <property type="entry name" value="SBP_bac_1"/>
    <property type="match status" value="1"/>
</dbReference>
<dbReference type="CDD" id="cd13585">
    <property type="entry name" value="PBP2_TMBP_like"/>
    <property type="match status" value="1"/>
</dbReference>
<dbReference type="PROSITE" id="PS51257">
    <property type="entry name" value="PROKAR_LIPOPROTEIN"/>
    <property type="match status" value="1"/>
</dbReference>
<feature type="signal peptide" evidence="4">
    <location>
        <begin position="1"/>
        <end position="33"/>
    </location>
</feature>
<keyword evidence="2" id="KW-0813">Transport</keyword>
<dbReference type="GO" id="GO:1901982">
    <property type="term" value="F:maltose binding"/>
    <property type="evidence" value="ECO:0007669"/>
    <property type="project" value="TreeGrafter"/>
</dbReference>
<feature type="chain" id="PRO_5040848698" evidence="4">
    <location>
        <begin position="34"/>
        <end position="436"/>
    </location>
</feature>
<evidence type="ECO:0000256" key="3">
    <source>
        <dbReference type="ARBA" id="ARBA00022729"/>
    </source>
</evidence>
<dbReference type="Gene3D" id="3.40.190.10">
    <property type="entry name" value="Periplasmic binding protein-like II"/>
    <property type="match status" value="1"/>
</dbReference>
<dbReference type="GO" id="GO:0015768">
    <property type="term" value="P:maltose transport"/>
    <property type="evidence" value="ECO:0007669"/>
    <property type="project" value="TreeGrafter"/>
</dbReference>
<evidence type="ECO:0000256" key="1">
    <source>
        <dbReference type="ARBA" id="ARBA00008520"/>
    </source>
</evidence>
<gene>
    <name evidence="5" type="ORF">QRX50_42900</name>
</gene>
<evidence type="ECO:0000256" key="4">
    <source>
        <dbReference type="SAM" id="SignalP"/>
    </source>
</evidence>
<organism evidence="5 6">
    <name type="scientific">Amycolatopsis carbonis</name>
    <dbReference type="NCBI Taxonomy" id="715471"/>
    <lineage>
        <taxon>Bacteria</taxon>
        <taxon>Bacillati</taxon>
        <taxon>Actinomycetota</taxon>
        <taxon>Actinomycetes</taxon>
        <taxon>Pseudonocardiales</taxon>
        <taxon>Pseudonocardiaceae</taxon>
        <taxon>Amycolatopsis</taxon>
    </lineage>
</organism>
<dbReference type="AlphaFoldDB" id="A0A9Y2MWS3"/>
<keyword evidence="3 4" id="KW-0732">Signal</keyword>
<dbReference type="RefSeq" id="WP_285968805.1">
    <property type="nucleotide sequence ID" value="NZ_CP127294.1"/>
</dbReference>
<comment type="similarity">
    <text evidence="1">Belongs to the bacterial solute-binding protein 1 family.</text>
</comment>
<dbReference type="Proteomes" id="UP001236014">
    <property type="component" value="Chromosome"/>
</dbReference>
<evidence type="ECO:0000256" key="2">
    <source>
        <dbReference type="ARBA" id="ARBA00022448"/>
    </source>
</evidence>
<protein>
    <submittedName>
        <fullName evidence="5">Sugar ABC transporter substrate-binding protein</fullName>
    </submittedName>
</protein>
<dbReference type="KEGG" id="acab:QRX50_42900"/>
<keyword evidence="6" id="KW-1185">Reference proteome</keyword>
<proteinExistence type="inferred from homology"/>
<dbReference type="PANTHER" id="PTHR30061:SF50">
    <property type="entry name" value="MALTOSE_MALTODEXTRIN-BINDING PERIPLASMIC PROTEIN"/>
    <property type="match status" value="1"/>
</dbReference>